<keyword evidence="1" id="KW-1133">Transmembrane helix</keyword>
<dbReference type="OrthoDB" id="783096at2759"/>
<evidence type="ECO:0000259" key="2">
    <source>
        <dbReference type="Pfam" id="PF00149"/>
    </source>
</evidence>
<gene>
    <name evidence="3" type="primary">F40B5.2</name>
    <name evidence="3" type="ORF">Tcan_08312</name>
</gene>
<reference evidence="3 4" key="1">
    <citation type="submission" date="2014-11" db="EMBL/GenBank/DDBJ databases">
        <title>Genetic blueprint of the zoonotic pathogen Toxocara canis.</title>
        <authorList>
            <person name="Zhu X.-Q."/>
            <person name="Korhonen P.K."/>
            <person name="Cai H."/>
            <person name="Young N.D."/>
            <person name="Nejsum P."/>
            <person name="von Samson-Himmelstjerna G."/>
            <person name="Boag P.R."/>
            <person name="Tan P."/>
            <person name="Li Q."/>
            <person name="Min J."/>
            <person name="Yang Y."/>
            <person name="Wang X."/>
            <person name="Fang X."/>
            <person name="Hall R.S."/>
            <person name="Hofmann A."/>
            <person name="Sternberg P.W."/>
            <person name="Jex A.R."/>
            <person name="Gasser R.B."/>
        </authorList>
    </citation>
    <scope>NUCLEOTIDE SEQUENCE [LARGE SCALE GENOMIC DNA]</scope>
    <source>
        <strain evidence="3">PN_DK_2014</strain>
    </source>
</reference>
<evidence type="ECO:0000313" key="3">
    <source>
        <dbReference type="EMBL" id="KHN84873.1"/>
    </source>
</evidence>
<name>A0A0B2VT64_TOXCA</name>
<sequence length="511" mass="58117">MVETLRRLTCSWNVLIVIITAYIFFNVTPSLWPNHLFRCVSVVGIVRSTDSWESMSFSVEVLYLAVARGDMSVWLGSRWTSWECGGVLLTVEVCLVVSRLLSRGMYHAQLVRIHDILHIELVMCLSSVLVFRRMAQVLKGHSRRVRFSVRTVLLTFLLLCHVSWTLFYLYIPDESVISVICFTCLAIYLHVACFLALFYMIELVALRVRLPQYLTALMRSKDKNTAFSVVFSVLLVLIGLAVTRFSPVVRRVNVVVDDLPQSLNDFSIALLTDVHIGPTVGRERIRRIVSMTNALQPSAVAIAGDLVDGFIQCHASSALPLADLRSKYGTFYVTGNHEYYHSDVDEWLKFFAARLNMTLLRNSNVKLYSSHGDYLCMGGVDDFLTGYKFEEKLHFAHHRMDGAKALQGCEPNAPSVLLVHQPNGAERILRRIHNQRIDLILSGHTHGGQFYIFWPFAYLKNAYLYGLYRVRDSSTQIYVSPGVNYWGPPVKMINLCEISLIRLKSSKLSTR</sequence>
<dbReference type="PANTHER" id="PTHR31302">
    <property type="entry name" value="TRANSMEMBRANE PROTEIN WITH METALLOPHOSPHOESTERASE DOMAIN-RELATED"/>
    <property type="match status" value="1"/>
</dbReference>
<dbReference type="GO" id="GO:0016787">
    <property type="term" value="F:hydrolase activity"/>
    <property type="evidence" value="ECO:0007669"/>
    <property type="project" value="InterPro"/>
</dbReference>
<dbReference type="InterPro" id="IPR004843">
    <property type="entry name" value="Calcineurin-like_PHP"/>
</dbReference>
<dbReference type="Gene3D" id="3.60.21.10">
    <property type="match status" value="1"/>
</dbReference>
<proteinExistence type="predicted"/>
<dbReference type="CDD" id="cd07385">
    <property type="entry name" value="MPP_YkuE_C"/>
    <property type="match status" value="1"/>
</dbReference>
<dbReference type="PANTHER" id="PTHR31302:SF0">
    <property type="entry name" value="TRANSMEMBRANE PROTEIN WITH METALLOPHOSPHOESTERASE DOMAIN"/>
    <property type="match status" value="1"/>
</dbReference>
<accession>A0A0B2VT64</accession>
<organism evidence="3 4">
    <name type="scientific">Toxocara canis</name>
    <name type="common">Canine roundworm</name>
    <dbReference type="NCBI Taxonomy" id="6265"/>
    <lineage>
        <taxon>Eukaryota</taxon>
        <taxon>Metazoa</taxon>
        <taxon>Ecdysozoa</taxon>
        <taxon>Nematoda</taxon>
        <taxon>Chromadorea</taxon>
        <taxon>Rhabditida</taxon>
        <taxon>Spirurina</taxon>
        <taxon>Ascaridomorpha</taxon>
        <taxon>Ascaridoidea</taxon>
        <taxon>Toxocaridae</taxon>
        <taxon>Toxocara</taxon>
    </lineage>
</organism>
<dbReference type="InterPro" id="IPR029052">
    <property type="entry name" value="Metallo-depent_PP-like"/>
</dbReference>
<dbReference type="InterPro" id="IPR051158">
    <property type="entry name" value="Metallophosphoesterase_sf"/>
</dbReference>
<dbReference type="Proteomes" id="UP000031036">
    <property type="component" value="Unassembled WGS sequence"/>
</dbReference>
<feature type="transmembrane region" description="Helical" evidence="1">
    <location>
        <begin position="152"/>
        <end position="171"/>
    </location>
</feature>
<dbReference type="EMBL" id="JPKZ01000895">
    <property type="protein sequence ID" value="KHN84873.1"/>
    <property type="molecule type" value="Genomic_DNA"/>
</dbReference>
<feature type="domain" description="Calcineurin-like phosphoesterase" evidence="2">
    <location>
        <begin position="267"/>
        <end position="447"/>
    </location>
</feature>
<evidence type="ECO:0000313" key="4">
    <source>
        <dbReference type="Proteomes" id="UP000031036"/>
    </source>
</evidence>
<dbReference type="AlphaFoldDB" id="A0A0B2VT64"/>
<feature type="transmembrane region" description="Helical" evidence="1">
    <location>
        <begin position="226"/>
        <end position="245"/>
    </location>
</feature>
<dbReference type="OMA" id="TICLMTH"/>
<comment type="caution">
    <text evidence="3">The sequence shown here is derived from an EMBL/GenBank/DDBJ whole genome shotgun (WGS) entry which is preliminary data.</text>
</comment>
<keyword evidence="4" id="KW-1185">Reference proteome</keyword>
<keyword evidence="1" id="KW-0812">Transmembrane</keyword>
<keyword evidence="1" id="KW-0472">Membrane</keyword>
<evidence type="ECO:0000256" key="1">
    <source>
        <dbReference type="SAM" id="Phobius"/>
    </source>
</evidence>
<dbReference type="SUPFAM" id="SSF56300">
    <property type="entry name" value="Metallo-dependent phosphatases"/>
    <property type="match status" value="1"/>
</dbReference>
<feature type="transmembrane region" description="Helical" evidence="1">
    <location>
        <begin position="81"/>
        <end position="101"/>
    </location>
</feature>
<dbReference type="Pfam" id="PF00149">
    <property type="entry name" value="Metallophos"/>
    <property type="match status" value="1"/>
</dbReference>
<feature type="transmembrane region" description="Helical" evidence="1">
    <location>
        <begin position="12"/>
        <end position="32"/>
    </location>
</feature>
<protein>
    <submittedName>
        <fullName evidence="3">Putative metallophosphoesterase F40B5.2</fullName>
    </submittedName>
</protein>
<feature type="transmembrane region" description="Helical" evidence="1">
    <location>
        <begin position="177"/>
        <end position="205"/>
    </location>
</feature>